<comment type="function">
    <text evidence="13">Produces ATP from ADP in the presence of a proton gradient across the membrane.</text>
</comment>
<dbReference type="InterPro" id="IPR000194">
    <property type="entry name" value="ATPase_F1/V1/A1_a/bsu_nucl-bd"/>
</dbReference>
<evidence type="ECO:0000256" key="10">
    <source>
        <dbReference type="ARBA" id="ARBA00023310"/>
    </source>
</evidence>
<dbReference type="SUPFAM" id="SSF52540">
    <property type="entry name" value="P-loop containing nucleoside triphosphate hydrolases"/>
    <property type="match status" value="1"/>
</dbReference>
<dbReference type="FunFam" id="3.40.50.300:FF:002432">
    <property type="entry name" value="ATP synthase subunit alpha, mitochondrial"/>
    <property type="match status" value="1"/>
</dbReference>
<dbReference type="GO" id="GO:0005524">
    <property type="term" value="F:ATP binding"/>
    <property type="evidence" value="ECO:0007669"/>
    <property type="project" value="UniProtKB-KW"/>
</dbReference>
<evidence type="ECO:0000256" key="7">
    <source>
        <dbReference type="ARBA" id="ARBA00023065"/>
    </source>
</evidence>
<dbReference type="OMA" id="YCGVKGY"/>
<evidence type="ECO:0000256" key="8">
    <source>
        <dbReference type="ARBA" id="ARBA00023136"/>
    </source>
</evidence>
<dbReference type="InterPro" id="IPR020003">
    <property type="entry name" value="ATPase_a/bsu_AS"/>
</dbReference>
<feature type="domain" description="ATPase F1/V1/A1 complex alpha/beta subunit N-terminal" evidence="17">
    <location>
        <begin position="25"/>
        <end position="79"/>
    </location>
</feature>
<dbReference type="Gene3D" id="2.40.30.20">
    <property type="match status" value="1"/>
</dbReference>
<sequence length="550" mass="61956">MSYLNTLEKFSVGKIKSIQDNVIIATGLENVFVGEVVKFKSQESNLLGQVLNLEKNQVRIVMINGNQGNLKSNDLVYRTYKDVKTKAGYGVLGRVVSPLGECYNEEDFDEFTYLFNDISLIEEVSVEIPAPGIIEREPVRVPFLTGINVVDCLIPVGCGQRELIIGDQNTGKTSLAISTVLNQRLVNNVIHKKWRNLENEVKIDRHSNFITCIYVTVGTRRSEGSRIKKTLEKMGALNYTSIVFSHADQAAALQFIAPYAGCAIGEWFRDRGYRAIVIYDDLSQHAVAYRQMSLLLKRPPGREAYPGDVFYVHSRLLERAAQLHRNKGAGSLTALPVIETKGGDISAYIPTNVISITDGQIFLSSQLANQGIRPAVNVGLSVSRVGSSAQYSSVNGISKKIKSDYSLFKTYESVEKLGGEIDPIVMSYIVRGKRINVYFQQSLYETLRLYQQVVCLFALAEGFVDEVELVCASNFFGLLFNTQLAGKYLESKYYPFVSYLNEMECFFVSYEIDFFRKDLRAWVSSYKDFFLKNIQPRILADKKKLFSNIF</sequence>
<comment type="similarity">
    <text evidence="2 11">Belongs to the ATPase alpha/beta chains family.</text>
</comment>
<name>M4H5H9_NAEFO</name>
<protein>
    <recommendedName>
        <fullName evidence="13">ATP synthase subunit alpha</fullName>
    </recommendedName>
</protein>
<evidence type="ECO:0000256" key="9">
    <source>
        <dbReference type="ARBA" id="ARBA00023196"/>
    </source>
</evidence>
<dbReference type="Gene3D" id="1.20.150.20">
    <property type="entry name" value="ATP synthase alpha/beta chain, C-terminal domain"/>
    <property type="match status" value="1"/>
</dbReference>
<dbReference type="VEuPathDB" id="AmoebaDB:NfTy_073110"/>
<keyword evidence="8" id="KW-0472">Membrane</keyword>
<keyword evidence="12 18" id="KW-0496">Mitochondrion</keyword>
<evidence type="ECO:0000256" key="1">
    <source>
        <dbReference type="ARBA" id="ARBA00004370"/>
    </source>
</evidence>
<evidence type="ECO:0000259" key="16">
    <source>
        <dbReference type="Pfam" id="PF00306"/>
    </source>
</evidence>
<dbReference type="SUPFAM" id="SSF47917">
    <property type="entry name" value="C-terminal domain of alpha and beta subunits of F1 ATP synthase"/>
    <property type="match status" value="1"/>
</dbReference>
<keyword evidence="10 13" id="KW-0066">ATP synthesis</keyword>
<feature type="domain" description="ATPase F1/V1/A1 complex alpha/beta subunit nucleotide-binding" evidence="15">
    <location>
        <begin position="146"/>
        <end position="383"/>
    </location>
</feature>
<keyword evidence="9 13" id="KW-0139">CF(1)</keyword>
<dbReference type="InterPro" id="IPR005294">
    <property type="entry name" value="ATP_synth_F1_asu"/>
</dbReference>
<comment type="subunit">
    <text evidence="14">F-type ATPases have 2 components, CF(1) - the catalytic core - and CF(0) - the membrane proton channel. CF(1) has five subunits: alpha(3), beta(3), gamma(1), delta(1), epsilon(1). CF(0) has three main subunits: a, b and c.</text>
</comment>
<dbReference type="SUPFAM" id="SSF50615">
    <property type="entry name" value="N-terminal domain of alpha and beta subunits of F1 ATP synthase"/>
    <property type="match status" value="1"/>
</dbReference>
<dbReference type="InterPro" id="IPR036121">
    <property type="entry name" value="ATPase_F1/V1/A1_a/bsu_N_sf"/>
</dbReference>
<keyword evidence="5 11" id="KW-0375">Hydrogen ion transport</keyword>
<evidence type="ECO:0000256" key="2">
    <source>
        <dbReference type="ARBA" id="ARBA00008936"/>
    </source>
</evidence>
<keyword evidence="3 11" id="KW-0813">Transport</keyword>
<dbReference type="InterPro" id="IPR004100">
    <property type="entry name" value="ATPase_F1/V1/A1_a/bsu_N"/>
</dbReference>
<dbReference type="Pfam" id="PF00306">
    <property type="entry name" value="ATP-synt_ab_C"/>
    <property type="match status" value="1"/>
</dbReference>
<dbReference type="VEuPathDB" id="AmoebaDB:NF0130370"/>
<evidence type="ECO:0000256" key="14">
    <source>
        <dbReference type="RuleBase" id="RU004287"/>
    </source>
</evidence>
<organism evidence="18">
    <name type="scientific">Naegleria fowleri</name>
    <name type="common">Brain eating amoeba</name>
    <dbReference type="NCBI Taxonomy" id="5763"/>
    <lineage>
        <taxon>Eukaryota</taxon>
        <taxon>Discoba</taxon>
        <taxon>Heterolobosea</taxon>
        <taxon>Tetramitia</taxon>
        <taxon>Eutetramitia</taxon>
        <taxon>Vahlkampfiidae</taxon>
        <taxon>Naegleria</taxon>
    </lineage>
</organism>
<dbReference type="InterPro" id="IPR038376">
    <property type="entry name" value="ATP_synth_asu_C_sf"/>
</dbReference>
<keyword evidence="6 13" id="KW-0067">ATP-binding</keyword>
<dbReference type="CDD" id="cd01132">
    <property type="entry name" value="F1-ATPase_alpha_CD"/>
    <property type="match status" value="1"/>
</dbReference>
<dbReference type="InterPro" id="IPR033732">
    <property type="entry name" value="ATP_synth_F1_a_nt-bd_dom"/>
</dbReference>
<geneLocation type="mitochondrion" evidence="18"/>
<dbReference type="GO" id="GO:0043531">
    <property type="term" value="F:ADP binding"/>
    <property type="evidence" value="ECO:0007669"/>
    <property type="project" value="TreeGrafter"/>
</dbReference>
<reference evidence="18" key="1">
    <citation type="journal article" date="2013" name="J. Eukaryot. Microbiol.">
        <title>The Mitochondrial Genome and a 60-kb Nuclear DNA Segment from Naegleria fowleri, the Causative Agent of Primary Amoebic Meningoencephalitis.</title>
        <authorList>
            <person name="Herman E.K."/>
            <person name="Greninger A.L."/>
            <person name="Visvesvara G.S."/>
            <person name="Marciano-Cabral F."/>
            <person name="Dacks J.B."/>
            <person name="Chiu C.Y."/>
        </authorList>
    </citation>
    <scope>NUCLEOTIDE SEQUENCE</scope>
</reference>
<evidence type="ECO:0000256" key="13">
    <source>
        <dbReference type="RuleBase" id="RU003551"/>
    </source>
</evidence>
<dbReference type="RefSeq" id="YP_007890021.1">
    <property type="nucleotide sequence ID" value="NC_021104.1"/>
</dbReference>
<dbReference type="EMBL" id="KX580903">
    <property type="protein sequence ID" value="AOS85652.1"/>
    <property type="molecule type" value="Genomic_DNA"/>
</dbReference>
<evidence type="ECO:0000256" key="3">
    <source>
        <dbReference type="ARBA" id="ARBA00022448"/>
    </source>
</evidence>
<reference evidence="19" key="2">
    <citation type="submission" date="2016-07" db="EMBL/GenBank/DDBJ databases">
        <title>genome sequence of Naegleria fowleri mitochondria.</title>
        <authorList>
            <person name="Greninger A.L."/>
            <person name="Jerome K."/>
            <person name="Dixon T."/>
        </authorList>
    </citation>
    <scope>NUCLEOTIDE SEQUENCE</scope>
    <source>
        <strain evidence="19">V511</strain>
    </source>
</reference>
<dbReference type="GO" id="GO:0016787">
    <property type="term" value="F:hydrolase activity"/>
    <property type="evidence" value="ECO:0007669"/>
    <property type="project" value="UniProtKB-KW"/>
</dbReference>
<dbReference type="EMBL" id="JX174181">
    <property type="protein sequence ID" value="AFP72295.1"/>
    <property type="molecule type" value="Genomic_DNA"/>
</dbReference>
<dbReference type="AlphaFoldDB" id="M4H5H9"/>
<reference evidence="20" key="3">
    <citation type="submission" date="2016-07" db="EMBL/GenBank/DDBJ databases">
        <title>genome sequences of Naegleria fowleri mitochondria.</title>
        <authorList>
            <person name="Greninger A.L."/>
            <person name="Jerome K."/>
            <person name="Dixon T."/>
        </authorList>
    </citation>
    <scope>NUCLEOTIDE SEQUENCE</scope>
    <source>
        <strain evidence="20">V419</strain>
    </source>
</reference>
<evidence type="ECO:0000256" key="11">
    <source>
        <dbReference type="RuleBase" id="RU000339"/>
    </source>
</evidence>
<evidence type="ECO:0000313" key="19">
    <source>
        <dbReference type="EMBL" id="AOS85606.1"/>
    </source>
</evidence>
<dbReference type="GO" id="GO:0046933">
    <property type="term" value="F:proton-transporting ATP synthase activity, rotational mechanism"/>
    <property type="evidence" value="ECO:0007669"/>
    <property type="project" value="InterPro"/>
</dbReference>
<dbReference type="GeneID" id="15332109"/>
<feature type="domain" description="ATP synthase alpha subunit C-terminal" evidence="16">
    <location>
        <begin position="390"/>
        <end position="471"/>
    </location>
</feature>
<proteinExistence type="inferred from homology"/>
<accession>M4H5H9</accession>
<dbReference type="Pfam" id="PF02874">
    <property type="entry name" value="ATP-synt_ab_N"/>
    <property type="match status" value="1"/>
</dbReference>
<evidence type="ECO:0000313" key="18">
    <source>
        <dbReference type="EMBL" id="AFP72295.1"/>
    </source>
</evidence>
<gene>
    <name evidence="18" type="primary">atp1</name>
</gene>
<dbReference type="InterPro" id="IPR027417">
    <property type="entry name" value="P-loop_NTPase"/>
</dbReference>
<dbReference type="InterPro" id="IPR000793">
    <property type="entry name" value="ATP_synth_asu_C"/>
</dbReference>
<evidence type="ECO:0000259" key="15">
    <source>
        <dbReference type="Pfam" id="PF00006"/>
    </source>
</evidence>
<evidence type="ECO:0000256" key="4">
    <source>
        <dbReference type="ARBA" id="ARBA00022741"/>
    </source>
</evidence>
<dbReference type="InterPro" id="IPR023366">
    <property type="entry name" value="ATP_synth_asu-like_sf"/>
</dbReference>
<dbReference type="EMBL" id="KX580902">
    <property type="protein sequence ID" value="AOS85606.1"/>
    <property type="molecule type" value="Genomic_DNA"/>
</dbReference>
<dbReference type="NCBIfam" id="TIGR00962">
    <property type="entry name" value="atpA"/>
    <property type="match status" value="1"/>
</dbReference>
<dbReference type="GO" id="GO:0005739">
    <property type="term" value="C:mitochondrion"/>
    <property type="evidence" value="ECO:0007669"/>
    <property type="project" value="UniProtKB-SubCell"/>
</dbReference>
<keyword evidence="18" id="KW-0378">Hydrolase</keyword>
<evidence type="ECO:0000256" key="5">
    <source>
        <dbReference type="ARBA" id="ARBA00022781"/>
    </source>
</evidence>
<dbReference type="Pfam" id="PF00006">
    <property type="entry name" value="ATP-synt_ab"/>
    <property type="match status" value="1"/>
</dbReference>
<comment type="subcellular location">
    <subcellularLocation>
        <location evidence="1">Membrane</location>
    </subcellularLocation>
    <subcellularLocation>
        <location evidence="12">Mitochondrion</location>
    </subcellularLocation>
</comment>
<keyword evidence="7 11" id="KW-0406">Ion transport</keyword>
<dbReference type="SMR" id="M4H5H9"/>
<dbReference type="GO" id="GO:0045259">
    <property type="term" value="C:proton-transporting ATP synthase complex"/>
    <property type="evidence" value="ECO:0007669"/>
    <property type="project" value="UniProtKB-KW"/>
</dbReference>
<dbReference type="PROSITE" id="PS00152">
    <property type="entry name" value="ATPASE_ALPHA_BETA"/>
    <property type="match status" value="1"/>
</dbReference>
<evidence type="ECO:0000259" key="17">
    <source>
        <dbReference type="Pfam" id="PF02874"/>
    </source>
</evidence>
<dbReference type="Gene3D" id="3.40.50.300">
    <property type="entry name" value="P-loop containing nucleotide triphosphate hydrolases"/>
    <property type="match status" value="1"/>
</dbReference>
<keyword evidence="4 13" id="KW-0547">Nucleotide-binding</keyword>
<evidence type="ECO:0000256" key="6">
    <source>
        <dbReference type="ARBA" id="ARBA00022840"/>
    </source>
</evidence>
<dbReference type="PANTHER" id="PTHR48082:SF2">
    <property type="entry name" value="ATP SYNTHASE SUBUNIT ALPHA, MITOCHONDRIAL"/>
    <property type="match status" value="1"/>
</dbReference>
<evidence type="ECO:0000313" key="20">
    <source>
        <dbReference type="EMBL" id="AOS85652.1"/>
    </source>
</evidence>
<evidence type="ECO:0000256" key="12">
    <source>
        <dbReference type="RuleBase" id="RU000342"/>
    </source>
</evidence>
<dbReference type="PANTHER" id="PTHR48082">
    <property type="entry name" value="ATP SYNTHASE SUBUNIT ALPHA, MITOCHONDRIAL"/>
    <property type="match status" value="1"/>
</dbReference>